<dbReference type="SUPFAM" id="SSF57850">
    <property type="entry name" value="RING/U-box"/>
    <property type="match status" value="3"/>
</dbReference>
<dbReference type="AlphaFoldDB" id="A0A7R9DLV7"/>
<keyword evidence="5" id="KW-0479">Metal-binding</keyword>
<dbReference type="SMART" id="SM00647">
    <property type="entry name" value="IBR"/>
    <property type="match status" value="2"/>
</dbReference>
<evidence type="ECO:0000256" key="8">
    <source>
        <dbReference type="ARBA" id="ARBA00022786"/>
    </source>
</evidence>
<dbReference type="InterPro" id="IPR002867">
    <property type="entry name" value="IBR_dom"/>
</dbReference>
<gene>
    <name evidence="11" type="ORF">TCEB3V08_LOCUS12888</name>
</gene>
<evidence type="ECO:0000313" key="11">
    <source>
        <dbReference type="EMBL" id="CAD7417129.1"/>
    </source>
</evidence>
<dbReference type="EMBL" id="OC329821">
    <property type="protein sequence ID" value="CAD7417129.1"/>
    <property type="molecule type" value="Genomic_DNA"/>
</dbReference>
<comment type="catalytic activity">
    <reaction evidence="1">
        <text>[E2 ubiquitin-conjugating enzyme]-S-ubiquitinyl-L-cysteine + [acceptor protein]-L-lysine = [E2 ubiquitin-conjugating enzyme]-L-cysteine + [acceptor protein]-N(6)-ubiquitinyl-L-lysine.</text>
        <dbReference type="EC" id="2.3.2.31"/>
    </reaction>
</comment>
<evidence type="ECO:0000256" key="4">
    <source>
        <dbReference type="ARBA" id="ARBA00022679"/>
    </source>
</evidence>
<protein>
    <recommendedName>
        <fullName evidence="3">RBR-type E3 ubiquitin transferase</fullName>
        <ecNumber evidence="3">2.3.2.31</ecNumber>
    </recommendedName>
</protein>
<accession>A0A7R9DLV7</accession>
<sequence>MMTGLECGHRFCTQCWGEYLTTKIMEEGVGQTIACAAHGCNILVDDATVMRLVRDSKVKLKYQHLITNSFVEVKYRLCGLVVLAIDPVLISLILKASRMCYDAVSLERGKLSCNRLLRWCPSPDCNNAIKVQYVEARPVTCKCTHTFCFSCGENWHDPVKCHLLRKWIKKCDDDSETSNWISANTKECPKCNVTIEKDGGCNHMVCKNQNCKADFCWVCLGPWEPHGSSWYNCNRYDEEEAKAARDAQVHFIYVKGVT</sequence>
<dbReference type="Gene3D" id="3.30.40.10">
    <property type="entry name" value="Zinc/RING finger domain, C3HC4 (zinc finger)"/>
    <property type="match status" value="1"/>
</dbReference>
<dbReference type="InterPro" id="IPR044066">
    <property type="entry name" value="TRIAD_supradom"/>
</dbReference>
<proteinExistence type="inferred from homology"/>
<evidence type="ECO:0000256" key="2">
    <source>
        <dbReference type="ARBA" id="ARBA00005884"/>
    </source>
</evidence>
<reference evidence="11" key="1">
    <citation type="submission" date="2020-11" db="EMBL/GenBank/DDBJ databases">
        <authorList>
            <person name="Tran Van P."/>
        </authorList>
    </citation>
    <scope>NUCLEOTIDE SEQUENCE</scope>
</reference>
<evidence type="ECO:0000256" key="6">
    <source>
        <dbReference type="ARBA" id="ARBA00022737"/>
    </source>
</evidence>
<comment type="similarity">
    <text evidence="2">Belongs to the RBR family. Ariadne subfamily.</text>
</comment>
<dbReference type="CDD" id="cd20343">
    <property type="entry name" value="BRcat_RBR_HHARI-like"/>
    <property type="match status" value="1"/>
</dbReference>
<name>A0A7R9DLV7_TIMCR</name>
<dbReference type="InterPro" id="IPR031127">
    <property type="entry name" value="E3_UB_ligase_RBR"/>
</dbReference>
<keyword evidence="7" id="KW-0863">Zinc-finger</keyword>
<dbReference type="Gene3D" id="1.20.120.1750">
    <property type="match status" value="1"/>
</dbReference>
<keyword evidence="8" id="KW-0833">Ubl conjugation pathway</keyword>
<dbReference type="PANTHER" id="PTHR11685">
    <property type="entry name" value="RBR FAMILY RING FINGER AND IBR DOMAIN-CONTAINING"/>
    <property type="match status" value="1"/>
</dbReference>
<dbReference type="InterPro" id="IPR013083">
    <property type="entry name" value="Znf_RING/FYVE/PHD"/>
</dbReference>
<keyword evidence="9" id="KW-0862">Zinc</keyword>
<feature type="domain" description="RING-type" evidence="10">
    <location>
        <begin position="1"/>
        <end position="237"/>
    </location>
</feature>
<organism evidence="11">
    <name type="scientific">Timema cristinae</name>
    <name type="common">Walking stick</name>
    <dbReference type="NCBI Taxonomy" id="61476"/>
    <lineage>
        <taxon>Eukaryota</taxon>
        <taxon>Metazoa</taxon>
        <taxon>Ecdysozoa</taxon>
        <taxon>Arthropoda</taxon>
        <taxon>Hexapoda</taxon>
        <taxon>Insecta</taxon>
        <taxon>Pterygota</taxon>
        <taxon>Neoptera</taxon>
        <taxon>Polyneoptera</taxon>
        <taxon>Phasmatodea</taxon>
        <taxon>Timematodea</taxon>
        <taxon>Timematoidea</taxon>
        <taxon>Timematidae</taxon>
        <taxon>Timema</taxon>
    </lineage>
</organism>
<dbReference type="PROSITE" id="PS51873">
    <property type="entry name" value="TRIAD"/>
    <property type="match status" value="1"/>
</dbReference>
<dbReference type="GO" id="GO:0008270">
    <property type="term" value="F:zinc ion binding"/>
    <property type="evidence" value="ECO:0007669"/>
    <property type="project" value="UniProtKB-KW"/>
</dbReference>
<dbReference type="Pfam" id="PF22191">
    <property type="entry name" value="IBR_1"/>
    <property type="match status" value="1"/>
</dbReference>
<evidence type="ECO:0000259" key="10">
    <source>
        <dbReference type="PROSITE" id="PS51873"/>
    </source>
</evidence>
<dbReference type="CDD" id="cd20356">
    <property type="entry name" value="Rcat_RBR_HHARI-like"/>
    <property type="match status" value="1"/>
</dbReference>
<evidence type="ECO:0000256" key="1">
    <source>
        <dbReference type="ARBA" id="ARBA00001798"/>
    </source>
</evidence>
<dbReference type="FunFam" id="3.30.40.10:FF:000019">
    <property type="entry name" value="RBR-type E3 ubiquitin transferase"/>
    <property type="match status" value="1"/>
</dbReference>
<dbReference type="GO" id="GO:0061630">
    <property type="term" value="F:ubiquitin protein ligase activity"/>
    <property type="evidence" value="ECO:0007669"/>
    <property type="project" value="UniProtKB-EC"/>
</dbReference>
<dbReference type="Pfam" id="PF01485">
    <property type="entry name" value="IBR"/>
    <property type="match status" value="1"/>
</dbReference>
<dbReference type="GO" id="GO:0016567">
    <property type="term" value="P:protein ubiquitination"/>
    <property type="evidence" value="ECO:0007669"/>
    <property type="project" value="InterPro"/>
</dbReference>
<keyword evidence="6" id="KW-0677">Repeat</keyword>
<evidence type="ECO:0000256" key="5">
    <source>
        <dbReference type="ARBA" id="ARBA00022723"/>
    </source>
</evidence>
<keyword evidence="4" id="KW-0808">Transferase</keyword>
<evidence type="ECO:0000256" key="7">
    <source>
        <dbReference type="ARBA" id="ARBA00022771"/>
    </source>
</evidence>
<evidence type="ECO:0000256" key="9">
    <source>
        <dbReference type="ARBA" id="ARBA00022833"/>
    </source>
</evidence>
<evidence type="ECO:0000256" key="3">
    <source>
        <dbReference type="ARBA" id="ARBA00012251"/>
    </source>
</evidence>
<dbReference type="EC" id="2.3.2.31" evidence="3"/>